<keyword evidence="2" id="KW-1185">Reference proteome</keyword>
<reference evidence="3" key="1">
    <citation type="submission" date="2025-08" db="UniProtKB">
        <authorList>
            <consortium name="RefSeq"/>
        </authorList>
    </citation>
    <scope>IDENTIFICATION</scope>
    <source>
        <tissue evidence="3">Total insect</tissue>
    </source>
</reference>
<feature type="region of interest" description="Disordered" evidence="1">
    <location>
        <begin position="337"/>
        <end position="359"/>
    </location>
</feature>
<gene>
    <name evidence="3" type="primary">LOC117645788</name>
</gene>
<proteinExistence type="predicted"/>
<evidence type="ECO:0000313" key="3">
    <source>
        <dbReference type="RefSeq" id="XP_034242103.1"/>
    </source>
</evidence>
<feature type="region of interest" description="Disordered" evidence="1">
    <location>
        <begin position="271"/>
        <end position="296"/>
    </location>
</feature>
<dbReference type="GeneID" id="117645788"/>
<organism evidence="3">
    <name type="scientific">Thrips palmi</name>
    <name type="common">Melon thrips</name>
    <dbReference type="NCBI Taxonomy" id="161013"/>
    <lineage>
        <taxon>Eukaryota</taxon>
        <taxon>Metazoa</taxon>
        <taxon>Ecdysozoa</taxon>
        <taxon>Arthropoda</taxon>
        <taxon>Hexapoda</taxon>
        <taxon>Insecta</taxon>
        <taxon>Pterygota</taxon>
        <taxon>Neoptera</taxon>
        <taxon>Paraneoptera</taxon>
        <taxon>Thysanoptera</taxon>
        <taxon>Terebrantia</taxon>
        <taxon>Thripoidea</taxon>
        <taxon>Thripidae</taxon>
        <taxon>Thrips</taxon>
    </lineage>
</organism>
<accession>A0A6P8YQ47</accession>
<dbReference type="AlphaFoldDB" id="A0A6P8YQ47"/>
<dbReference type="KEGG" id="tpal:117645788"/>
<dbReference type="Proteomes" id="UP000515158">
    <property type="component" value="Unplaced"/>
</dbReference>
<sequence>MVFLRKVQGKSGAGAKTLKYHDQLFELFHKRPNATCNQWGVEVSTSASTSKSSSDLTTSDGDVVNDAGGPPPSSSPASSGRKYPPKYRSRAGSTNSTPALIEKMMESDKQENVSYRDWFETVLERQDNREDKFISTLSTAMNSSVSTAITTAIQAMVPLFAQFAQPQAPVQFMGVPPMTQGWPVHPTSIATTSPFQSVPIPQIVSPLNQMSSQSQAVAQTQPQAVTSLNMTSSQPQAVTPTPPQTVTSFNMTSSLAPSPQATASLPMQVEAGLNPPRTHSLPLNSNNVQSSRPTVSNLPFKLQSNKIIIRPSHPQPGSQRMLRPRIVHVPANSLRLPGNIRLQHLNSPSNSQPNPPTSK</sequence>
<dbReference type="RefSeq" id="XP_034242103.1">
    <property type="nucleotide sequence ID" value="XM_034386212.1"/>
</dbReference>
<feature type="region of interest" description="Disordered" evidence="1">
    <location>
        <begin position="44"/>
        <end position="97"/>
    </location>
</feature>
<name>A0A6P8YQ47_THRPL</name>
<feature type="compositionally biased region" description="Polar residues" evidence="1">
    <location>
        <begin position="281"/>
        <end position="296"/>
    </location>
</feature>
<protein>
    <submittedName>
        <fullName evidence="3">Mucin-5AC-like</fullName>
    </submittedName>
</protein>
<dbReference type="InParanoid" id="A0A6P8YQ47"/>
<evidence type="ECO:0000313" key="2">
    <source>
        <dbReference type="Proteomes" id="UP000515158"/>
    </source>
</evidence>
<evidence type="ECO:0000256" key="1">
    <source>
        <dbReference type="SAM" id="MobiDB-lite"/>
    </source>
</evidence>
<feature type="compositionally biased region" description="Low complexity" evidence="1">
    <location>
        <begin position="44"/>
        <end position="59"/>
    </location>
</feature>